<feature type="region of interest" description="Disordered" evidence="1">
    <location>
        <begin position="57"/>
        <end position="220"/>
    </location>
</feature>
<gene>
    <name evidence="3" type="ORF">JJB11_20540</name>
</gene>
<evidence type="ECO:0000256" key="1">
    <source>
        <dbReference type="SAM" id="MobiDB-lite"/>
    </source>
</evidence>
<evidence type="ECO:0000313" key="3">
    <source>
        <dbReference type="EMBL" id="MBK6008498.1"/>
    </source>
</evidence>
<keyword evidence="2" id="KW-0472">Membrane</keyword>
<keyword evidence="4" id="KW-1185">Reference proteome</keyword>
<feature type="compositionally biased region" description="Basic and acidic residues" evidence="1">
    <location>
        <begin position="94"/>
        <end position="190"/>
    </location>
</feature>
<feature type="transmembrane region" description="Helical" evidence="2">
    <location>
        <begin position="18"/>
        <end position="40"/>
    </location>
</feature>
<organism evidence="3 4">
    <name type="scientific">Ramlibacter ginsenosidimutans</name>
    <dbReference type="NCBI Taxonomy" id="502333"/>
    <lineage>
        <taxon>Bacteria</taxon>
        <taxon>Pseudomonadati</taxon>
        <taxon>Pseudomonadota</taxon>
        <taxon>Betaproteobacteria</taxon>
        <taxon>Burkholderiales</taxon>
        <taxon>Comamonadaceae</taxon>
        <taxon>Ramlibacter</taxon>
    </lineage>
</organism>
<reference evidence="3" key="1">
    <citation type="journal article" date="2012" name="J. Microbiol. Biotechnol.">
        <title>Ramlibacter ginsenosidimutans sp. nov., with ginsenoside-converting activity.</title>
        <authorList>
            <person name="Wang L."/>
            <person name="An D.S."/>
            <person name="Kim S.G."/>
            <person name="Jin F.X."/>
            <person name="Kim S.C."/>
            <person name="Lee S.T."/>
            <person name="Im W.T."/>
        </authorList>
    </citation>
    <scope>NUCLEOTIDE SEQUENCE</scope>
    <source>
        <strain evidence="3">KACC 17527</strain>
    </source>
</reference>
<feature type="compositionally biased region" description="Pro residues" evidence="1">
    <location>
        <begin position="66"/>
        <end position="91"/>
    </location>
</feature>
<comment type="caution">
    <text evidence="3">The sequence shown here is derived from an EMBL/GenBank/DDBJ whole genome shotgun (WGS) entry which is preliminary data.</text>
</comment>
<keyword evidence="2" id="KW-1133">Transmembrane helix</keyword>
<reference evidence="3" key="2">
    <citation type="submission" date="2021-01" db="EMBL/GenBank/DDBJ databases">
        <authorList>
            <person name="Kang M."/>
        </authorList>
    </citation>
    <scope>NUCLEOTIDE SEQUENCE</scope>
    <source>
        <strain evidence="3">KACC 17527</strain>
    </source>
</reference>
<evidence type="ECO:0000256" key="2">
    <source>
        <dbReference type="SAM" id="Phobius"/>
    </source>
</evidence>
<name>A0A934TW38_9BURK</name>
<keyword evidence="2" id="KW-0812">Transmembrane</keyword>
<accession>A0A934TW38</accession>
<dbReference type="Pfam" id="PF13103">
    <property type="entry name" value="TonB_2"/>
    <property type="match status" value="1"/>
</dbReference>
<dbReference type="EMBL" id="JAEPWM010000010">
    <property type="protein sequence ID" value="MBK6008498.1"/>
    <property type="molecule type" value="Genomic_DNA"/>
</dbReference>
<dbReference type="Proteomes" id="UP000630528">
    <property type="component" value="Unassembled WGS sequence"/>
</dbReference>
<evidence type="ECO:0000313" key="4">
    <source>
        <dbReference type="Proteomes" id="UP000630528"/>
    </source>
</evidence>
<dbReference type="SUPFAM" id="SSF74653">
    <property type="entry name" value="TolA/TonB C-terminal domain"/>
    <property type="match status" value="1"/>
</dbReference>
<protein>
    <submittedName>
        <fullName evidence="3">Cell envelope integrity protein TolA</fullName>
    </submittedName>
</protein>
<dbReference type="AlphaFoldDB" id="A0A934TW38"/>
<proteinExistence type="predicted"/>
<dbReference type="Gene3D" id="3.30.1150.10">
    <property type="match status" value="1"/>
</dbReference>
<feature type="compositionally biased region" description="Low complexity" evidence="1">
    <location>
        <begin position="194"/>
        <end position="209"/>
    </location>
</feature>
<sequence>MHAAADRLQFAPPPPPGLLRSFGLAVVAHLLLLLALIYGFHWQREAPQDAVEAELWSSVPQQAAPKPEPTPPAPPPPPPQPVVKPPPPAPPVNRDAEIALERERQQKALEAKERQQQLARERALRAKLEAQKKHEQELAQQRAEELAQKKLQEQKLADAKRKEAEEKKRKQQEREQREAKLREDLRKETMARLTAAAGTGAPNATGNATRSAGPSGSWAGKVQARVRPNIVFTDDVSGNPEALVRVRLGPGGMILGKPLLVKSSGSKAWDDAVVRALERTESLPPDTDGRYPSPVEIAFKPKS</sequence>
<dbReference type="RefSeq" id="WP_201175904.1">
    <property type="nucleotide sequence ID" value="NZ_JAEPWM010000010.1"/>
</dbReference>
<feature type="region of interest" description="Disordered" evidence="1">
    <location>
        <begin position="280"/>
        <end position="303"/>
    </location>
</feature>